<keyword evidence="6" id="KW-1185">Reference proteome</keyword>
<dbReference type="InterPro" id="IPR015943">
    <property type="entry name" value="WD40/YVTN_repeat-like_dom_sf"/>
</dbReference>
<gene>
    <name evidence="5" type="ORF">OSTQU699_LOCUS2265</name>
</gene>
<dbReference type="EMBL" id="CAJHUC010000563">
    <property type="protein sequence ID" value="CAD7696904.1"/>
    <property type="molecule type" value="Genomic_DNA"/>
</dbReference>
<evidence type="ECO:0000256" key="2">
    <source>
        <dbReference type="ARBA" id="ARBA00022737"/>
    </source>
</evidence>
<evidence type="ECO:0000256" key="1">
    <source>
        <dbReference type="ARBA" id="ARBA00022574"/>
    </source>
</evidence>
<dbReference type="PROSITE" id="PS50082">
    <property type="entry name" value="WD_REPEATS_2"/>
    <property type="match status" value="1"/>
</dbReference>
<feature type="repeat" description="WD" evidence="3">
    <location>
        <begin position="33"/>
        <end position="75"/>
    </location>
</feature>
<dbReference type="Proteomes" id="UP000708148">
    <property type="component" value="Unassembled WGS sequence"/>
</dbReference>
<feature type="domain" description="WDR90 4th beta-propeller" evidence="4">
    <location>
        <begin position="47"/>
        <end position="163"/>
    </location>
</feature>
<keyword evidence="2" id="KW-0677">Repeat</keyword>
<sequence>MQFDAATREGIVSTDTARVWYLTLPNKPEVPLVSGHPGPITALCSASNDSQALASVAADGALRLWHLHKATLTVEFHPVERCTCCDISPSGECIAAGCEDGTLRIFDVLQPGAKWSAVRHGCSIIGVIFSADGQKLASLSSNGNVAISETETSRIVRSDEAGSSNLVSMSATSDGRTCAAAWASGLVVFSMPWDDPGGNPRATYVCGQGGDCQDASACVAFSPAYPHAVLFSTALIPGRVVCFDYRQNKVVRHVDLPGGVVASLGASPNGVWFAAGSQSGAVFLVDCASQQWKELGGHRQRVAAVQFCACNTKLVTAGGAVMMVRRLGEGW</sequence>
<dbReference type="SUPFAM" id="SSF50978">
    <property type="entry name" value="WD40 repeat-like"/>
    <property type="match status" value="1"/>
</dbReference>
<dbReference type="PANTHER" id="PTHR44019:SF8">
    <property type="entry name" value="POC1 CENTRIOLAR PROTEIN HOMOLOG"/>
    <property type="match status" value="1"/>
</dbReference>
<evidence type="ECO:0000313" key="5">
    <source>
        <dbReference type="EMBL" id="CAD7696904.1"/>
    </source>
</evidence>
<dbReference type="SMART" id="SM00320">
    <property type="entry name" value="WD40"/>
    <property type="match status" value="5"/>
</dbReference>
<dbReference type="AlphaFoldDB" id="A0A8S1ITD6"/>
<dbReference type="OrthoDB" id="6252103at2759"/>
<comment type="caution">
    <text evidence="5">The sequence shown here is derived from an EMBL/GenBank/DDBJ whole genome shotgun (WGS) entry which is preliminary data.</text>
</comment>
<dbReference type="InterPro" id="IPR036322">
    <property type="entry name" value="WD40_repeat_dom_sf"/>
</dbReference>
<proteinExistence type="predicted"/>
<organism evidence="5 6">
    <name type="scientific">Ostreobium quekettii</name>
    <dbReference type="NCBI Taxonomy" id="121088"/>
    <lineage>
        <taxon>Eukaryota</taxon>
        <taxon>Viridiplantae</taxon>
        <taxon>Chlorophyta</taxon>
        <taxon>core chlorophytes</taxon>
        <taxon>Ulvophyceae</taxon>
        <taxon>TCBD clade</taxon>
        <taxon>Bryopsidales</taxon>
        <taxon>Ostreobineae</taxon>
        <taxon>Ostreobiaceae</taxon>
        <taxon>Ostreobium</taxon>
    </lineage>
</organism>
<dbReference type="Gene3D" id="2.130.10.10">
    <property type="entry name" value="YVTN repeat-like/Quinoprotein amine dehydrogenase"/>
    <property type="match status" value="2"/>
</dbReference>
<reference evidence="5" key="1">
    <citation type="submission" date="2020-12" db="EMBL/GenBank/DDBJ databases">
        <authorList>
            <person name="Iha C."/>
        </authorList>
    </citation>
    <scope>NUCLEOTIDE SEQUENCE</scope>
</reference>
<name>A0A8S1ITD6_9CHLO</name>
<dbReference type="InterPro" id="IPR001680">
    <property type="entry name" value="WD40_rpt"/>
</dbReference>
<dbReference type="PANTHER" id="PTHR44019">
    <property type="entry name" value="WD REPEAT-CONTAINING PROTEIN 55"/>
    <property type="match status" value="1"/>
</dbReference>
<keyword evidence="1 3" id="KW-0853">WD repeat</keyword>
<dbReference type="InterPro" id="IPR055440">
    <property type="entry name" value="Beta-prop_WDR90_4th"/>
</dbReference>
<dbReference type="Pfam" id="PF23342">
    <property type="entry name" value="WDR90_beta-prop_4th"/>
    <property type="match status" value="1"/>
</dbReference>
<evidence type="ECO:0000313" key="6">
    <source>
        <dbReference type="Proteomes" id="UP000708148"/>
    </source>
</evidence>
<evidence type="ECO:0000259" key="4">
    <source>
        <dbReference type="Pfam" id="PF23342"/>
    </source>
</evidence>
<accession>A0A8S1ITD6</accession>
<evidence type="ECO:0000256" key="3">
    <source>
        <dbReference type="PROSITE-ProRule" id="PRU00221"/>
    </source>
</evidence>
<protein>
    <recommendedName>
        <fullName evidence="4">WDR90 4th beta-propeller domain-containing protein</fullName>
    </recommendedName>
</protein>
<dbReference type="InterPro" id="IPR050505">
    <property type="entry name" value="WDR55/POC1"/>
</dbReference>